<dbReference type="Proteomes" id="UP000245396">
    <property type="component" value="Unassembled WGS sequence"/>
</dbReference>
<protein>
    <recommendedName>
        <fullName evidence="6">Esterase</fullName>
    </recommendedName>
</protein>
<dbReference type="GO" id="GO:0016788">
    <property type="term" value="F:hydrolase activity, acting on ester bonds"/>
    <property type="evidence" value="ECO:0007669"/>
    <property type="project" value="TreeGrafter"/>
</dbReference>
<keyword evidence="5" id="KW-1185">Reference proteome</keyword>
<evidence type="ECO:0000313" key="5">
    <source>
        <dbReference type="Proteomes" id="UP000245396"/>
    </source>
</evidence>
<reference evidence="4 5" key="1">
    <citation type="submission" date="2018-05" db="EMBL/GenBank/DDBJ databases">
        <title>Genomic Encyclopedia of Type Strains, Phase IV (KMG-IV): sequencing the most valuable type-strain genomes for metagenomic binning, comparative biology and taxonomic classification.</title>
        <authorList>
            <person name="Goeker M."/>
        </authorList>
    </citation>
    <scope>NUCLEOTIDE SEQUENCE [LARGE SCALE GENOMIC DNA]</scope>
    <source>
        <strain evidence="4 5">DSM 6986</strain>
    </source>
</reference>
<comment type="caution">
    <text evidence="4">The sequence shown here is derived from an EMBL/GenBank/DDBJ whole genome shotgun (WGS) entry which is preliminary data.</text>
</comment>
<dbReference type="AlphaFoldDB" id="A0A316CBB8"/>
<dbReference type="Pfam" id="PF00756">
    <property type="entry name" value="Esterase"/>
    <property type="match status" value="1"/>
</dbReference>
<feature type="signal peptide" evidence="3">
    <location>
        <begin position="1"/>
        <end position="19"/>
    </location>
</feature>
<evidence type="ECO:0000256" key="1">
    <source>
        <dbReference type="ARBA" id="ARBA00005622"/>
    </source>
</evidence>
<dbReference type="InterPro" id="IPR000801">
    <property type="entry name" value="Esterase-like"/>
</dbReference>
<name>A0A316CBB8_PSESE</name>
<evidence type="ECO:0000256" key="3">
    <source>
        <dbReference type="SAM" id="SignalP"/>
    </source>
</evidence>
<evidence type="ECO:0008006" key="6">
    <source>
        <dbReference type="Google" id="ProtNLM"/>
    </source>
</evidence>
<accession>A0A316CBB8</accession>
<dbReference type="PANTHER" id="PTHR40841">
    <property type="entry name" value="SIDEROPHORE TRIACETYLFUSARININE C ESTERASE"/>
    <property type="match status" value="1"/>
</dbReference>
<dbReference type="Gene3D" id="3.40.50.1820">
    <property type="entry name" value="alpha/beta hydrolase"/>
    <property type="match status" value="1"/>
</dbReference>
<evidence type="ECO:0000313" key="4">
    <source>
        <dbReference type="EMBL" id="PWJ86463.1"/>
    </source>
</evidence>
<dbReference type="InterPro" id="IPR029058">
    <property type="entry name" value="AB_hydrolase_fold"/>
</dbReference>
<dbReference type="SUPFAM" id="SSF53474">
    <property type="entry name" value="alpha/beta-Hydrolases"/>
    <property type="match status" value="1"/>
</dbReference>
<comment type="similarity">
    <text evidence="1">Belongs to the esterase D family.</text>
</comment>
<organism evidence="4 5">
    <name type="scientific">Pseudaminobacter salicylatoxidans</name>
    <dbReference type="NCBI Taxonomy" id="93369"/>
    <lineage>
        <taxon>Bacteria</taxon>
        <taxon>Pseudomonadati</taxon>
        <taxon>Pseudomonadota</taxon>
        <taxon>Alphaproteobacteria</taxon>
        <taxon>Hyphomicrobiales</taxon>
        <taxon>Phyllobacteriaceae</taxon>
        <taxon>Pseudaminobacter</taxon>
    </lineage>
</organism>
<keyword evidence="2" id="KW-0378">Hydrolase</keyword>
<keyword evidence="3" id="KW-0732">Signal</keyword>
<dbReference type="EMBL" id="QGGG01000001">
    <property type="protein sequence ID" value="PWJ86463.1"/>
    <property type="molecule type" value="Genomic_DNA"/>
</dbReference>
<dbReference type="RefSeq" id="WP_109611430.1">
    <property type="nucleotide sequence ID" value="NZ_QGGG01000001.1"/>
</dbReference>
<sequence length="314" mass="34288">MSALRVFCHLLVLVAVAFAAPTSAMAEQPGASIVSFFDVEAPGGVSYRIFTAVPEGEAPEDGFPVVYLIDGNMVFPMAEKTMSESAGMRAVLVGIGYPVEEREQIVSLRYFDLTPDTPAELIPLAEGASPPRTGGRDAFLAFIEDELKPEIERRFSVNPARQTLFGHSLGGLFTLHVLYNRPDAFQTYIAADPSIWWNGRAILEEQNLFLRDRADGISDKRLLIETSGRKPLRPGTDAANAQKLKKLRSGPNGRDVYEVLQSIPGLTTAFRSFPDESHGSMVPLTVTDALRFSLFGEKPADQDVRSQTSGTPNP</sequence>
<feature type="chain" id="PRO_5016417859" description="Esterase" evidence="3">
    <location>
        <begin position="20"/>
        <end position="314"/>
    </location>
</feature>
<dbReference type="InterPro" id="IPR052558">
    <property type="entry name" value="Siderophore_Hydrolase_D"/>
</dbReference>
<proteinExistence type="inferred from homology"/>
<evidence type="ECO:0000256" key="2">
    <source>
        <dbReference type="ARBA" id="ARBA00022801"/>
    </source>
</evidence>
<dbReference type="OrthoDB" id="9784036at2"/>
<dbReference type="PANTHER" id="PTHR40841:SF2">
    <property type="entry name" value="SIDEROPHORE-DEGRADING ESTERASE (EUROFUNG)"/>
    <property type="match status" value="1"/>
</dbReference>
<gene>
    <name evidence="4" type="ORF">C7441_101343</name>
</gene>
<dbReference type="STRING" id="1192868.GCA_000304395_02939"/>